<dbReference type="OrthoDB" id="7777654at2759"/>
<gene>
    <name evidence="2" type="ORF">C7M84_002982</name>
</gene>
<sequence>MPHHRCTIHLNCEKTELLDEAYLQAKAGLIPDNPMIEMTLPSSCDPTLAPPGCHVALFFTQYVPYNRADGRPWNKETKEEYAKKVGFKDSIVGYEVLPPPELERIFGLTGGNIFHGSMSLDQLFISRPSSMQPGPFTPIPGLFLCGSGAHPGGGVMAAPGRLAALSALQ</sequence>
<organism evidence="2 3">
    <name type="scientific">Penaeus vannamei</name>
    <name type="common">Whiteleg shrimp</name>
    <name type="synonym">Litopenaeus vannamei</name>
    <dbReference type="NCBI Taxonomy" id="6689"/>
    <lineage>
        <taxon>Eukaryota</taxon>
        <taxon>Metazoa</taxon>
        <taxon>Ecdysozoa</taxon>
        <taxon>Arthropoda</taxon>
        <taxon>Crustacea</taxon>
        <taxon>Multicrustacea</taxon>
        <taxon>Malacostraca</taxon>
        <taxon>Eumalacostraca</taxon>
        <taxon>Eucarida</taxon>
        <taxon>Decapoda</taxon>
        <taxon>Dendrobranchiata</taxon>
        <taxon>Penaeoidea</taxon>
        <taxon>Penaeidae</taxon>
        <taxon>Penaeus</taxon>
    </lineage>
</organism>
<reference evidence="2 3" key="2">
    <citation type="submission" date="2019-01" db="EMBL/GenBank/DDBJ databases">
        <title>The decoding of complex shrimp genome reveals the adaptation for benthos swimmer, frequently molting mechanism and breeding impact on genome.</title>
        <authorList>
            <person name="Sun Y."/>
            <person name="Gao Y."/>
            <person name="Yu Y."/>
        </authorList>
    </citation>
    <scope>NUCLEOTIDE SEQUENCE [LARGE SCALE GENOMIC DNA]</scope>
    <source>
        <tissue evidence="2">Muscle</tissue>
    </source>
</reference>
<dbReference type="PANTHER" id="PTHR10668">
    <property type="entry name" value="PHYTOENE DEHYDROGENASE"/>
    <property type="match status" value="1"/>
</dbReference>
<comment type="similarity">
    <text evidence="1">Belongs to the carotenoid/retinoid oxidoreductase family.</text>
</comment>
<keyword evidence="3" id="KW-1185">Reference proteome</keyword>
<comment type="caution">
    <text evidence="2">The sequence shown here is derived from an EMBL/GenBank/DDBJ whole genome shotgun (WGS) entry which is preliminary data.</text>
</comment>
<proteinExistence type="inferred from homology"/>
<dbReference type="AlphaFoldDB" id="A0A423TPA0"/>
<accession>A0A423TPA0</accession>
<dbReference type="STRING" id="6689.A0A423TPA0"/>
<protein>
    <submittedName>
        <fullName evidence="2">Pyridine nucleotide-disulfide oxidoreductase domain-containing protein 2</fullName>
    </submittedName>
</protein>
<name>A0A423TPA0_PENVA</name>
<evidence type="ECO:0000256" key="1">
    <source>
        <dbReference type="ARBA" id="ARBA00006046"/>
    </source>
</evidence>
<evidence type="ECO:0000313" key="2">
    <source>
        <dbReference type="EMBL" id="ROT78296.1"/>
    </source>
</evidence>
<evidence type="ECO:0000313" key="3">
    <source>
        <dbReference type="Proteomes" id="UP000283509"/>
    </source>
</evidence>
<reference evidence="2 3" key="1">
    <citation type="submission" date="2018-04" db="EMBL/GenBank/DDBJ databases">
        <authorList>
            <person name="Zhang X."/>
            <person name="Yuan J."/>
            <person name="Li F."/>
            <person name="Xiang J."/>
        </authorList>
    </citation>
    <scope>NUCLEOTIDE SEQUENCE [LARGE SCALE GENOMIC DNA]</scope>
    <source>
        <tissue evidence="2">Muscle</tissue>
    </source>
</reference>
<dbReference type="Proteomes" id="UP000283509">
    <property type="component" value="Unassembled WGS sequence"/>
</dbReference>
<dbReference type="EMBL" id="QCYY01001401">
    <property type="protein sequence ID" value="ROT78296.1"/>
    <property type="molecule type" value="Genomic_DNA"/>
</dbReference>
<dbReference type="PANTHER" id="PTHR10668:SF103">
    <property type="entry name" value="PYRIDINE NUCLEOTIDE-DISULFIDE OXIDOREDUCTASE DOMAIN-CONTAINING PROTEIN 2"/>
    <property type="match status" value="1"/>
</dbReference>